<comment type="subcellular location">
    <subcellularLocation>
        <location evidence="1">Secreted</location>
    </subcellularLocation>
</comment>
<dbReference type="InterPro" id="IPR000734">
    <property type="entry name" value="TAG_lipase"/>
</dbReference>
<protein>
    <recommendedName>
        <fullName evidence="5">Lipase domain-containing protein</fullName>
    </recommendedName>
</protein>
<dbReference type="GO" id="GO:0005615">
    <property type="term" value="C:extracellular space"/>
    <property type="evidence" value="ECO:0007669"/>
    <property type="project" value="TreeGrafter"/>
</dbReference>
<gene>
    <name evidence="6" type="ORF">NEZAVI_LOCUS14793</name>
</gene>
<dbReference type="AlphaFoldDB" id="A0A9P0MX46"/>
<organism evidence="6 7">
    <name type="scientific">Nezara viridula</name>
    <name type="common">Southern green stink bug</name>
    <name type="synonym">Cimex viridulus</name>
    <dbReference type="NCBI Taxonomy" id="85310"/>
    <lineage>
        <taxon>Eukaryota</taxon>
        <taxon>Metazoa</taxon>
        <taxon>Ecdysozoa</taxon>
        <taxon>Arthropoda</taxon>
        <taxon>Hexapoda</taxon>
        <taxon>Insecta</taxon>
        <taxon>Pterygota</taxon>
        <taxon>Neoptera</taxon>
        <taxon>Paraneoptera</taxon>
        <taxon>Hemiptera</taxon>
        <taxon>Heteroptera</taxon>
        <taxon>Panheteroptera</taxon>
        <taxon>Pentatomomorpha</taxon>
        <taxon>Pentatomoidea</taxon>
        <taxon>Pentatomidae</taxon>
        <taxon>Pentatominae</taxon>
        <taxon>Nezara</taxon>
    </lineage>
</organism>
<feature type="domain" description="Lipase" evidence="5">
    <location>
        <begin position="25"/>
        <end position="133"/>
    </location>
</feature>
<dbReference type="GO" id="GO:0017171">
    <property type="term" value="F:serine hydrolase activity"/>
    <property type="evidence" value="ECO:0007669"/>
    <property type="project" value="TreeGrafter"/>
</dbReference>
<proteinExistence type="inferred from homology"/>
<sequence>MKKIKNLGGIDITPDDKEGYFSKLFIPDSEIKFVTHGWTADEKSIAYLLNEDDINVVEIGWGSLSKNEYTMTTMVLKKVAHYVGKTILKILDEGVSELEKIHVIGHSLGAHVAGLIGGYIKSAGRGLVARVTADCAHSKAYHWYIASIHHSQAFSAVKCDSYMSYELRKCEGNEVAYMGANTSPSTRGCYYLTTNSTTSNEEAYIETSTLSSQ</sequence>
<dbReference type="PRINTS" id="PR00821">
    <property type="entry name" value="TAGLIPASE"/>
</dbReference>
<dbReference type="OrthoDB" id="199913at2759"/>
<evidence type="ECO:0000259" key="5">
    <source>
        <dbReference type="Pfam" id="PF00151"/>
    </source>
</evidence>
<keyword evidence="7" id="KW-1185">Reference proteome</keyword>
<dbReference type="PANTHER" id="PTHR11610">
    <property type="entry name" value="LIPASE"/>
    <property type="match status" value="1"/>
</dbReference>
<dbReference type="InterPro" id="IPR013818">
    <property type="entry name" value="Lipase"/>
</dbReference>
<dbReference type="EMBL" id="OV725083">
    <property type="protein sequence ID" value="CAH1406961.1"/>
    <property type="molecule type" value="Genomic_DNA"/>
</dbReference>
<dbReference type="SUPFAM" id="SSF53474">
    <property type="entry name" value="alpha/beta-Hydrolases"/>
    <property type="match status" value="1"/>
</dbReference>
<dbReference type="PANTHER" id="PTHR11610:SF173">
    <property type="entry name" value="LIPASE DOMAIN-CONTAINING PROTEIN-RELATED"/>
    <property type="match status" value="1"/>
</dbReference>
<reference evidence="6" key="1">
    <citation type="submission" date="2022-01" db="EMBL/GenBank/DDBJ databases">
        <authorList>
            <person name="King R."/>
        </authorList>
    </citation>
    <scope>NUCLEOTIDE SEQUENCE</scope>
</reference>
<evidence type="ECO:0000313" key="6">
    <source>
        <dbReference type="EMBL" id="CAH1406961.1"/>
    </source>
</evidence>
<dbReference type="Gene3D" id="3.40.50.1820">
    <property type="entry name" value="alpha/beta hydrolase"/>
    <property type="match status" value="2"/>
</dbReference>
<dbReference type="Proteomes" id="UP001152798">
    <property type="component" value="Chromosome 7"/>
</dbReference>
<evidence type="ECO:0000256" key="2">
    <source>
        <dbReference type="ARBA" id="ARBA00010701"/>
    </source>
</evidence>
<dbReference type="Pfam" id="PF00151">
    <property type="entry name" value="Lipase"/>
    <property type="match status" value="1"/>
</dbReference>
<evidence type="ECO:0000256" key="3">
    <source>
        <dbReference type="ARBA" id="ARBA00022525"/>
    </source>
</evidence>
<name>A0A9P0MX46_NEZVI</name>
<accession>A0A9P0MX46</accession>
<keyword evidence="3" id="KW-0964">Secreted</keyword>
<comment type="similarity">
    <text evidence="2 4">Belongs to the AB hydrolase superfamily. Lipase family.</text>
</comment>
<dbReference type="InterPro" id="IPR029058">
    <property type="entry name" value="AB_hydrolase_fold"/>
</dbReference>
<evidence type="ECO:0000256" key="4">
    <source>
        <dbReference type="RuleBase" id="RU004262"/>
    </source>
</evidence>
<dbReference type="GO" id="GO:0016298">
    <property type="term" value="F:lipase activity"/>
    <property type="evidence" value="ECO:0007669"/>
    <property type="project" value="InterPro"/>
</dbReference>
<evidence type="ECO:0000256" key="1">
    <source>
        <dbReference type="ARBA" id="ARBA00004613"/>
    </source>
</evidence>
<evidence type="ECO:0000313" key="7">
    <source>
        <dbReference type="Proteomes" id="UP001152798"/>
    </source>
</evidence>
<dbReference type="GO" id="GO:0016042">
    <property type="term" value="P:lipid catabolic process"/>
    <property type="evidence" value="ECO:0007669"/>
    <property type="project" value="TreeGrafter"/>
</dbReference>